<feature type="binding site" evidence="5">
    <location>
        <position position="274"/>
    </location>
    <ligand>
        <name>a divalent metal cation</name>
        <dbReference type="ChEBI" id="CHEBI:60240"/>
        <label>2</label>
        <note>catalytic</note>
    </ligand>
</feature>
<feature type="binding site" evidence="5">
    <location>
        <position position="200"/>
    </location>
    <ligand>
        <name>a divalent metal cation</name>
        <dbReference type="ChEBI" id="CHEBI:60240"/>
        <label>1</label>
    </ligand>
</feature>
<feature type="binding site" evidence="5">
    <location>
        <position position="211"/>
    </location>
    <ligand>
        <name>a divalent metal cation</name>
        <dbReference type="ChEBI" id="CHEBI:60240"/>
        <label>2</label>
        <note>catalytic</note>
    </ligand>
</feature>
<dbReference type="PANTHER" id="PTHR43330:SF8">
    <property type="entry name" value="METHIONINE AMINOPEPTIDASE 1D, MITOCHONDRIAL"/>
    <property type="match status" value="1"/>
</dbReference>
<name>A0ABP0NTG3_9DINO</name>
<evidence type="ECO:0000256" key="5">
    <source>
        <dbReference type="HAMAP-Rule" id="MF_03174"/>
    </source>
</evidence>
<feature type="binding site" evidence="5">
    <location>
        <position position="281"/>
    </location>
    <ligand>
        <name>substrate</name>
    </ligand>
</feature>
<dbReference type="EC" id="3.4.11.18" evidence="6"/>
<feature type="domain" description="Peptidase M24" evidence="7">
    <location>
        <begin position="117"/>
        <end position="344"/>
    </location>
</feature>
<dbReference type="CDD" id="cd01086">
    <property type="entry name" value="MetAP1"/>
    <property type="match status" value="1"/>
</dbReference>
<comment type="catalytic activity">
    <reaction evidence="5 6">
        <text>Release of N-terminal amino acids, preferentially methionine, from peptides and arylamides.</text>
        <dbReference type="EC" id="3.4.11.18"/>
    </reaction>
</comment>
<accession>A0ABP0NTG3</accession>
<evidence type="ECO:0000313" key="9">
    <source>
        <dbReference type="Proteomes" id="UP001642484"/>
    </source>
</evidence>
<dbReference type="Proteomes" id="UP001642484">
    <property type="component" value="Unassembled WGS sequence"/>
</dbReference>
<reference evidence="8 9" key="1">
    <citation type="submission" date="2024-02" db="EMBL/GenBank/DDBJ databases">
        <authorList>
            <person name="Chen Y."/>
            <person name="Shah S."/>
            <person name="Dougan E. K."/>
            <person name="Thang M."/>
            <person name="Chan C."/>
        </authorList>
    </citation>
    <scope>NUCLEOTIDE SEQUENCE [LARGE SCALE GENOMIC DNA]</scope>
</reference>
<keyword evidence="9" id="KW-1185">Reference proteome</keyword>
<evidence type="ECO:0000256" key="4">
    <source>
        <dbReference type="ARBA" id="ARBA00022801"/>
    </source>
</evidence>
<feature type="binding site" evidence="5">
    <location>
        <position position="337"/>
    </location>
    <ligand>
        <name>a divalent metal cation</name>
        <dbReference type="ChEBI" id="CHEBI:60240"/>
        <label>2</label>
        <note>catalytic</note>
    </ligand>
</feature>
<dbReference type="InterPro" id="IPR001714">
    <property type="entry name" value="Pept_M24_MAP"/>
</dbReference>
<comment type="caution">
    <text evidence="8">The sequence shown here is derived from an EMBL/GenBank/DDBJ whole genome shotgun (WGS) entry which is preliminary data.</text>
</comment>
<evidence type="ECO:0000256" key="1">
    <source>
        <dbReference type="ARBA" id="ARBA00022438"/>
    </source>
</evidence>
<gene>
    <name evidence="8" type="ORF">CCMP2556_LOCUS32654</name>
</gene>
<dbReference type="InterPro" id="IPR000994">
    <property type="entry name" value="Pept_M24"/>
</dbReference>
<protein>
    <recommendedName>
        <fullName evidence="6">Methionine aminopeptidase</fullName>
        <ecNumber evidence="6">3.4.11.18</ecNumber>
    </recommendedName>
</protein>
<feature type="binding site" evidence="5">
    <location>
        <position position="337"/>
    </location>
    <ligand>
        <name>a divalent metal cation</name>
        <dbReference type="ChEBI" id="CHEBI:60240"/>
        <label>1</label>
    </ligand>
</feature>
<evidence type="ECO:0000256" key="2">
    <source>
        <dbReference type="ARBA" id="ARBA00022670"/>
    </source>
</evidence>
<comment type="function">
    <text evidence="6">Cotranslationally removes the N-terminal methionine from nascent proteins. The N-terminal methionine is often cleaved when the second residue in the primary sequence is small and uncharged (Met-Ala-, Cys, Gly, Pro, Ser, Thr, or Val).</text>
</comment>
<feature type="binding site" evidence="5">
    <location>
        <position position="211"/>
    </location>
    <ligand>
        <name>a divalent metal cation</name>
        <dbReference type="ChEBI" id="CHEBI:60240"/>
        <label>1</label>
    </ligand>
</feature>
<organism evidence="8 9">
    <name type="scientific">Durusdinium trenchii</name>
    <dbReference type="NCBI Taxonomy" id="1381693"/>
    <lineage>
        <taxon>Eukaryota</taxon>
        <taxon>Sar</taxon>
        <taxon>Alveolata</taxon>
        <taxon>Dinophyceae</taxon>
        <taxon>Suessiales</taxon>
        <taxon>Symbiodiniaceae</taxon>
        <taxon>Durusdinium</taxon>
    </lineage>
</organism>
<dbReference type="EMBL" id="CAXAMN010022113">
    <property type="protein sequence ID" value="CAK9066472.1"/>
    <property type="molecule type" value="Genomic_DNA"/>
</dbReference>
<keyword evidence="4 5" id="KW-0378">Hydrolase</keyword>
<comment type="cofactor">
    <cofactor evidence="5">
        <name>Co(2+)</name>
        <dbReference type="ChEBI" id="CHEBI:48828"/>
    </cofactor>
    <cofactor evidence="5">
        <name>Zn(2+)</name>
        <dbReference type="ChEBI" id="CHEBI:29105"/>
    </cofactor>
    <cofactor evidence="5">
        <name>Mn(2+)</name>
        <dbReference type="ChEBI" id="CHEBI:29035"/>
    </cofactor>
    <cofactor evidence="5">
        <name>Fe(2+)</name>
        <dbReference type="ChEBI" id="CHEBI:29033"/>
    </cofactor>
    <text evidence="5">Binds 2 divalent metal cations per subunit. Has a high-affinity and a low affinity metal-binding site. The true nature of the physiological cofactor is under debate. The enzyme is active with cobalt, zinc, manganese or divalent iron ions. Most likely, methionine aminopeptidases function as mononuclear Fe(2+)-metalloproteases under physiological conditions, and the catalytically relevant metal-binding site has been assigned to the histidine-containing high-affinity site.</text>
</comment>
<dbReference type="InterPro" id="IPR036005">
    <property type="entry name" value="Creatinase/aminopeptidase-like"/>
</dbReference>
<keyword evidence="1 5" id="KW-0031">Aminopeptidase</keyword>
<evidence type="ECO:0000259" key="7">
    <source>
        <dbReference type="Pfam" id="PF00557"/>
    </source>
</evidence>
<dbReference type="PANTHER" id="PTHR43330">
    <property type="entry name" value="METHIONINE AMINOPEPTIDASE"/>
    <property type="match status" value="1"/>
</dbReference>
<dbReference type="SUPFAM" id="SSF55920">
    <property type="entry name" value="Creatinase/aminopeptidase"/>
    <property type="match status" value="1"/>
</dbReference>
<evidence type="ECO:0000256" key="6">
    <source>
        <dbReference type="RuleBase" id="RU003653"/>
    </source>
</evidence>
<dbReference type="NCBIfam" id="TIGR00500">
    <property type="entry name" value="met_pdase_I"/>
    <property type="match status" value="1"/>
</dbReference>
<dbReference type="PRINTS" id="PR00599">
    <property type="entry name" value="MAPEPTIDASE"/>
</dbReference>
<dbReference type="InterPro" id="IPR002467">
    <property type="entry name" value="Pept_M24A_MAP1"/>
</dbReference>
<keyword evidence="2 5" id="KW-0645">Protease</keyword>
<sequence length="351" mass="37988">MELVASPWRSTFPLPPLSRTPAPCVVRSSLAWTVEAITARVATPLLVTGIAAVATRRRERGITRSACAARAPVQKGQVLPAQLVPESIQAPPYVADPEKVRGWWNAQIVPKSEEEIEAMRAAGRLAHSALDLAEELIRPGLTTEEMDKELHTFICDHGAYPSDLQYKGFPKSVMISINEVICHGIPDTRPLEDGDLVNVDVTLYLGGFHADTARSWMCGQGDETGQRLVSATREALDAAVAVCAAGTPLKAIGTAVATVAEREKFGIVKTLVGHGIGEFFHGVPQIFHCRNSDNRKMQEGTTFTIEPVLTEGSAEWITWDDGWTVATEDAGRAAQFEHTVLITAEGCEVLT</sequence>
<dbReference type="Pfam" id="PF00557">
    <property type="entry name" value="Peptidase_M24"/>
    <property type="match status" value="1"/>
</dbReference>
<evidence type="ECO:0000313" key="8">
    <source>
        <dbReference type="EMBL" id="CAK9066472.1"/>
    </source>
</evidence>
<evidence type="ECO:0000256" key="3">
    <source>
        <dbReference type="ARBA" id="ARBA00022723"/>
    </source>
</evidence>
<feature type="binding site" evidence="5">
    <location>
        <position position="306"/>
    </location>
    <ligand>
        <name>a divalent metal cation</name>
        <dbReference type="ChEBI" id="CHEBI:60240"/>
        <label>2</label>
        <note>catalytic</note>
    </ligand>
</feature>
<keyword evidence="3 5" id="KW-0479">Metal-binding</keyword>
<dbReference type="HAMAP" id="MF_01974">
    <property type="entry name" value="MetAP_1"/>
    <property type="match status" value="1"/>
</dbReference>
<proteinExistence type="inferred from homology"/>
<feature type="binding site" evidence="5">
    <location>
        <position position="183"/>
    </location>
    <ligand>
        <name>substrate</name>
    </ligand>
</feature>
<comment type="similarity">
    <text evidence="5">Belongs to the peptidase M24A family. Methionine aminopeptidase type 1 subfamily.</text>
</comment>
<dbReference type="Gene3D" id="3.90.230.10">
    <property type="entry name" value="Creatinase/methionine aminopeptidase superfamily"/>
    <property type="match status" value="1"/>
</dbReference>